<evidence type="ECO:0000313" key="3">
    <source>
        <dbReference type="Proteomes" id="UP000653076"/>
    </source>
</evidence>
<dbReference type="Proteomes" id="UP000653076">
    <property type="component" value="Unassembled WGS sequence"/>
</dbReference>
<dbReference type="RefSeq" id="WP_204036275.1">
    <property type="nucleotide sequence ID" value="NZ_BOPC01000054.1"/>
</dbReference>
<keyword evidence="3" id="KW-1185">Reference proteome</keyword>
<name>A0ABQ4JH35_9ACTN</name>
<dbReference type="EMBL" id="BOPC01000054">
    <property type="protein sequence ID" value="GIJ28769.1"/>
    <property type="molecule type" value="Genomic_DNA"/>
</dbReference>
<sequence length="269" mass="29695">MPAVHIHQDRASSARRWIERWDHQQEAFRPERQSQFTAMIDVVEEVAGRPDPLVVDLGSGPGPIGVRLLERLPRATVVSVDADPLLIDLGRSAYGTLPGLRFVDTDLRDPIWPERLELSRPADAIVSATALHWLDPAVLVEVYAAAARLLRPGGILLNGDELPRDRSAEPVLAGIERALHVRQRARLSMPDGAGAWHEWWDEVSRDPLFATAVADARRRGYDSRNHADLSADVATNLAALRTAGFTEIGTIWQRGEDRLLCAVAAPRTS</sequence>
<dbReference type="InterPro" id="IPR041698">
    <property type="entry name" value="Methyltransf_25"/>
</dbReference>
<evidence type="ECO:0000313" key="2">
    <source>
        <dbReference type="EMBL" id="GIJ28769.1"/>
    </source>
</evidence>
<dbReference type="InterPro" id="IPR029063">
    <property type="entry name" value="SAM-dependent_MTases_sf"/>
</dbReference>
<protein>
    <recommendedName>
        <fullName evidence="1">Methyltransferase domain-containing protein</fullName>
    </recommendedName>
</protein>
<dbReference type="CDD" id="cd02440">
    <property type="entry name" value="AdoMet_MTases"/>
    <property type="match status" value="1"/>
</dbReference>
<proteinExistence type="predicted"/>
<accession>A0ABQ4JH35</accession>
<feature type="domain" description="Methyltransferase" evidence="1">
    <location>
        <begin position="54"/>
        <end position="154"/>
    </location>
</feature>
<gene>
    <name evidence="2" type="ORF">Vqi01_39310</name>
</gene>
<dbReference type="SUPFAM" id="SSF53335">
    <property type="entry name" value="S-adenosyl-L-methionine-dependent methyltransferases"/>
    <property type="match status" value="1"/>
</dbReference>
<dbReference type="Pfam" id="PF13649">
    <property type="entry name" value="Methyltransf_25"/>
    <property type="match status" value="1"/>
</dbReference>
<organism evidence="2 3">
    <name type="scientific">Micromonospora qiuiae</name>
    <dbReference type="NCBI Taxonomy" id="502268"/>
    <lineage>
        <taxon>Bacteria</taxon>
        <taxon>Bacillati</taxon>
        <taxon>Actinomycetota</taxon>
        <taxon>Actinomycetes</taxon>
        <taxon>Micromonosporales</taxon>
        <taxon>Micromonosporaceae</taxon>
        <taxon>Micromonospora</taxon>
    </lineage>
</organism>
<comment type="caution">
    <text evidence="2">The sequence shown here is derived from an EMBL/GenBank/DDBJ whole genome shotgun (WGS) entry which is preliminary data.</text>
</comment>
<dbReference type="Gene3D" id="3.40.50.150">
    <property type="entry name" value="Vaccinia Virus protein VP39"/>
    <property type="match status" value="1"/>
</dbReference>
<reference evidence="2 3" key="1">
    <citation type="submission" date="2021-01" db="EMBL/GenBank/DDBJ databases">
        <title>Whole genome shotgun sequence of Verrucosispora qiuiae NBRC 106684.</title>
        <authorList>
            <person name="Komaki H."/>
            <person name="Tamura T."/>
        </authorList>
    </citation>
    <scope>NUCLEOTIDE SEQUENCE [LARGE SCALE GENOMIC DNA]</scope>
    <source>
        <strain evidence="2 3">NBRC 106684</strain>
    </source>
</reference>
<evidence type="ECO:0000259" key="1">
    <source>
        <dbReference type="Pfam" id="PF13649"/>
    </source>
</evidence>